<protein>
    <submittedName>
        <fullName evidence="2">Transposase with DDE domain</fullName>
    </submittedName>
</protein>
<gene>
    <name evidence="2" type="ORF">THII_2241</name>
</gene>
<dbReference type="Proteomes" id="UP000031623">
    <property type="component" value="Chromosome"/>
</dbReference>
<keyword evidence="3" id="KW-1185">Reference proteome</keyword>
<accession>A0A090AET6</accession>
<proteinExistence type="predicted"/>
<name>A0A090AET6_9GAMM</name>
<evidence type="ECO:0000259" key="1">
    <source>
        <dbReference type="Pfam" id="PF13612"/>
    </source>
</evidence>
<evidence type="ECO:0000313" key="3">
    <source>
        <dbReference type="Proteomes" id="UP000031623"/>
    </source>
</evidence>
<organism evidence="2 3">
    <name type="scientific">Thioploca ingrica</name>
    <dbReference type="NCBI Taxonomy" id="40754"/>
    <lineage>
        <taxon>Bacteria</taxon>
        <taxon>Pseudomonadati</taxon>
        <taxon>Pseudomonadota</taxon>
        <taxon>Gammaproteobacteria</taxon>
        <taxon>Thiotrichales</taxon>
        <taxon>Thiotrichaceae</taxon>
        <taxon>Thioploca</taxon>
    </lineage>
</organism>
<dbReference type="InterPro" id="IPR025668">
    <property type="entry name" value="Tnp_DDE_dom"/>
</dbReference>
<feature type="domain" description="Transposase DDE" evidence="1">
    <location>
        <begin position="1"/>
        <end position="91"/>
    </location>
</feature>
<dbReference type="AlphaFoldDB" id="A0A090AET6"/>
<dbReference type="EMBL" id="AP014633">
    <property type="protein sequence ID" value="BAP56538.1"/>
    <property type="molecule type" value="Genomic_DNA"/>
</dbReference>
<dbReference type="STRING" id="40754.THII_2241"/>
<sequence>MTPAHVDEREALWEVVDSTQGWLIGDKGFLSSSLQSELAQQNLDLQTPLRKNMKDNRPLELVKLLKSKRRLVETVISQLTTQFDIERTPARDLWHLTNRITRKILAHTVGISLNKHFGNQPLQLAALLDP</sequence>
<dbReference type="Pfam" id="PF13612">
    <property type="entry name" value="DDE_Tnp_1_3"/>
    <property type="match status" value="1"/>
</dbReference>
<evidence type="ECO:0000313" key="2">
    <source>
        <dbReference type="EMBL" id="BAP56538.1"/>
    </source>
</evidence>
<dbReference type="HOGENOM" id="CLU_073308_2_3_6"/>
<dbReference type="KEGG" id="tig:THII_2241"/>
<reference evidence="2 3" key="1">
    <citation type="journal article" date="2014" name="ISME J.">
        <title>Ecophysiology of Thioploca ingrica as revealed by the complete genome sequence supplemented with proteomic evidence.</title>
        <authorList>
            <person name="Kojima H."/>
            <person name="Ogura Y."/>
            <person name="Yamamoto N."/>
            <person name="Togashi T."/>
            <person name="Mori H."/>
            <person name="Watanabe T."/>
            <person name="Nemoto F."/>
            <person name="Kurokawa K."/>
            <person name="Hayashi T."/>
            <person name="Fukui M."/>
        </authorList>
    </citation>
    <scope>NUCLEOTIDE SEQUENCE [LARGE SCALE GENOMIC DNA]</scope>
</reference>